<proteinExistence type="predicted"/>
<organism evidence="1 2">
    <name type="scientific">Fumia xinanensis</name>
    <dbReference type="NCBI Taxonomy" id="2763659"/>
    <lineage>
        <taxon>Bacteria</taxon>
        <taxon>Bacillati</taxon>
        <taxon>Bacillota</taxon>
        <taxon>Clostridia</taxon>
        <taxon>Eubacteriales</taxon>
        <taxon>Oscillospiraceae</taxon>
        <taxon>Fumia</taxon>
    </lineage>
</organism>
<sequence length="57" mass="6855">MNLWRKAIWAIIYTYLVNHAELLFYCKEFSSLADKIEEERGAAYELFRQDESGDRLH</sequence>
<keyword evidence="2" id="KW-1185">Reference proteome</keyword>
<dbReference type="EMBL" id="JACRSV010000001">
    <property type="protein sequence ID" value="MBC8559110.1"/>
    <property type="molecule type" value="Genomic_DNA"/>
</dbReference>
<evidence type="ECO:0000313" key="2">
    <source>
        <dbReference type="Proteomes" id="UP000610760"/>
    </source>
</evidence>
<dbReference type="Proteomes" id="UP000610760">
    <property type="component" value="Unassembled WGS sequence"/>
</dbReference>
<dbReference type="AlphaFoldDB" id="A0A926I5Q0"/>
<reference evidence="1" key="1">
    <citation type="submission" date="2020-08" db="EMBL/GenBank/DDBJ databases">
        <title>Genome public.</title>
        <authorList>
            <person name="Liu C."/>
            <person name="Sun Q."/>
        </authorList>
    </citation>
    <scope>NUCLEOTIDE SEQUENCE</scope>
    <source>
        <strain evidence="1">NSJ-33</strain>
    </source>
</reference>
<comment type="caution">
    <text evidence="1">The sequence shown here is derived from an EMBL/GenBank/DDBJ whole genome shotgun (WGS) entry which is preliminary data.</text>
</comment>
<gene>
    <name evidence="1" type="ORF">H8710_03390</name>
</gene>
<dbReference type="RefSeq" id="WP_249293999.1">
    <property type="nucleotide sequence ID" value="NZ_JACRSV010000001.1"/>
</dbReference>
<accession>A0A926I5Q0</accession>
<name>A0A926I5Q0_9FIRM</name>
<evidence type="ECO:0000313" key="1">
    <source>
        <dbReference type="EMBL" id="MBC8559110.1"/>
    </source>
</evidence>
<protein>
    <submittedName>
        <fullName evidence="1">Uncharacterized protein</fullName>
    </submittedName>
</protein>